<reference evidence="1" key="1">
    <citation type="journal article" date="2020" name="mSystems">
        <title>Genome- and Community-Level Interaction Insights into Carbon Utilization and Element Cycling Functions of Hydrothermarchaeota in Hydrothermal Sediment.</title>
        <authorList>
            <person name="Zhou Z."/>
            <person name="Liu Y."/>
            <person name="Xu W."/>
            <person name="Pan J."/>
            <person name="Luo Z.H."/>
            <person name="Li M."/>
        </authorList>
    </citation>
    <scope>NUCLEOTIDE SEQUENCE [LARGE SCALE GENOMIC DNA]</scope>
    <source>
        <strain evidence="1">SpSt-349</strain>
    </source>
</reference>
<sequence>MDLLEFLTQTQAEVKAEVGERMGTPGTDYPYPELVFAEIVMQHMSEIGMTFEPVVCHYAAKVPESVT</sequence>
<comment type="caution">
    <text evidence="1">The sequence shown here is derived from an EMBL/GenBank/DDBJ whole genome shotgun (WGS) entry which is preliminary data.</text>
</comment>
<name>A0A831XFC8_GEOME</name>
<proteinExistence type="predicted"/>
<dbReference type="EMBL" id="DSOV01000031">
    <property type="protein sequence ID" value="HEN42145.1"/>
    <property type="molecule type" value="Genomic_DNA"/>
</dbReference>
<evidence type="ECO:0000313" key="1">
    <source>
        <dbReference type="EMBL" id="HEN42145.1"/>
    </source>
</evidence>
<gene>
    <name evidence="1" type="ORF">ENQ87_07175</name>
</gene>
<accession>A0A831XFC8</accession>
<organism evidence="1">
    <name type="scientific">Geobacter metallireducens</name>
    <dbReference type="NCBI Taxonomy" id="28232"/>
    <lineage>
        <taxon>Bacteria</taxon>
        <taxon>Pseudomonadati</taxon>
        <taxon>Thermodesulfobacteriota</taxon>
        <taxon>Desulfuromonadia</taxon>
        <taxon>Geobacterales</taxon>
        <taxon>Geobacteraceae</taxon>
        <taxon>Geobacter</taxon>
    </lineage>
</organism>
<protein>
    <submittedName>
        <fullName evidence="1">Uncharacterized protein</fullName>
    </submittedName>
</protein>
<dbReference type="AlphaFoldDB" id="A0A831XFC8"/>